<feature type="domain" description="C2H2-type" evidence="7">
    <location>
        <begin position="13"/>
        <end position="33"/>
    </location>
</feature>
<dbReference type="Pfam" id="PF23015">
    <property type="entry name" value="zf-WIZ"/>
    <property type="match status" value="1"/>
</dbReference>
<evidence type="ECO:0000256" key="2">
    <source>
        <dbReference type="ARBA" id="ARBA00022723"/>
    </source>
</evidence>
<evidence type="ECO:0000313" key="9">
    <source>
        <dbReference type="Proteomes" id="UP000472262"/>
    </source>
</evidence>
<dbReference type="GO" id="GO:0000978">
    <property type="term" value="F:RNA polymerase II cis-regulatory region sequence-specific DNA binding"/>
    <property type="evidence" value="ECO:0007669"/>
    <property type="project" value="TreeGrafter"/>
</dbReference>
<evidence type="ECO:0000256" key="1">
    <source>
        <dbReference type="ARBA" id="ARBA00004123"/>
    </source>
</evidence>
<dbReference type="InParanoid" id="A0A672RXN3"/>
<evidence type="ECO:0000256" key="4">
    <source>
        <dbReference type="ARBA" id="ARBA00022833"/>
    </source>
</evidence>
<dbReference type="InterPro" id="IPR051643">
    <property type="entry name" value="Transcr_Reg_ZincFinger"/>
</dbReference>
<dbReference type="OMA" id="NINTSHC"/>
<dbReference type="PANTHER" id="PTHR24396:SF25">
    <property type="entry name" value="ZINC FINGER PROTEIN 644"/>
    <property type="match status" value="1"/>
</dbReference>
<dbReference type="Proteomes" id="UP000472262">
    <property type="component" value="Unassembled WGS sequence"/>
</dbReference>
<dbReference type="GO" id="GO:0005634">
    <property type="term" value="C:nucleus"/>
    <property type="evidence" value="ECO:0007669"/>
    <property type="project" value="UniProtKB-SubCell"/>
</dbReference>
<feature type="region of interest" description="Disordered" evidence="6">
    <location>
        <begin position="148"/>
        <end position="177"/>
    </location>
</feature>
<keyword evidence="2" id="KW-0479">Metal-binding</keyword>
<evidence type="ECO:0000313" key="8">
    <source>
        <dbReference type="Ensembl" id="ENSSGRP00000093919.1"/>
    </source>
</evidence>
<keyword evidence="3" id="KW-0863">Zinc-finger</keyword>
<reference evidence="8" key="1">
    <citation type="submission" date="2025-08" db="UniProtKB">
        <authorList>
            <consortium name="Ensembl"/>
        </authorList>
    </citation>
    <scope>IDENTIFICATION</scope>
</reference>
<feature type="compositionally biased region" description="Basic and acidic residues" evidence="6">
    <location>
        <begin position="148"/>
        <end position="157"/>
    </location>
</feature>
<dbReference type="SMART" id="SM00355">
    <property type="entry name" value="ZnF_C2H2"/>
    <property type="match status" value="2"/>
</dbReference>
<organism evidence="8 9">
    <name type="scientific">Sinocyclocheilus grahami</name>
    <name type="common">Dianchi golden-line fish</name>
    <name type="synonym">Barbus grahami</name>
    <dbReference type="NCBI Taxonomy" id="75366"/>
    <lineage>
        <taxon>Eukaryota</taxon>
        <taxon>Metazoa</taxon>
        <taxon>Chordata</taxon>
        <taxon>Craniata</taxon>
        <taxon>Vertebrata</taxon>
        <taxon>Euteleostomi</taxon>
        <taxon>Actinopterygii</taxon>
        <taxon>Neopterygii</taxon>
        <taxon>Teleostei</taxon>
        <taxon>Ostariophysi</taxon>
        <taxon>Cypriniformes</taxon>
        <taxon>Cyprinidae</taxon>
        <taxon>Cyprininae</taxon>
        <taxon>Sinocyclocheilus</taxon>
    </lineage>
</organism>
<dbReference type="GO" id="GO:0000981">
    <property type="term" value="F:DNA-binding transcription factor activity, RNA polymerase II-specific"/>
    <property type="evidence" value="ECO:0007669"/>
    <property type="project" value="TreeGrafter"/>
</dbReference>
<gene>
    <name evidence="8" type="primary">LOC107564430</name>
</gene>
<accession>A0A672RXN3</accession>
<proteinExistence type="predicted"/>
<dbReference type="PANTHER" id="PTHR24396">
    <property type="entry name" value="ZINC FINGER PROTEIN"/>
    <property type="match status" value="1"/>
</dbReference>
<evidence type="ECO:0000256" key="6">
    <source>
        <dbReference type="SAM" id="MobiDB-lite"/>
    </source>
</evidence>
<protein>
    <submittedName>
        <fullName evidence="8">Zinc finger protein 644-like</fullName>
    </submittedName>
</protein>
<keyword evidence="5" id="KW-0539">Nucleus</keyword>
<sequence length="351" mass="39374">MADKPESKTEHTCPLCLGWFDTKTGLSNHVRGHLKRIGKPISGASKSPLCILMELLQDEKEYRNIMRVFGSRPHLSKPFVSQKFASSDGLFLTSFGIPMKIHHTTGTPDEWTMIRPPQVDRERKRTDKVQSSTLEDLLGNRKVEQEMEVEGHSDEARTPLNISSTSGSLPRTTSVKLDPTWSQDNKKICIHCNTTFHSAVSLSNHLRAYARRKKMALLEGTTYDCKQKRPRSRPGPKRKVFSSSRAASEVIYRMTCRYFTALLHSLLPLPGVLISVLLSPRFCDLIFQGPQSIQEDWIKHLQRHLMHTSIPGVGAGMVEVSALCKELCSPSPPECLLLDTHPPLSLPEGVS</sequence>
<reference evidence="8" key="2">
    <citation type="submission" date="2025-09" db="UniProtKB">
        <authorList>
            <consortium name="Ensembl"/>
        </authorList>
    </citation>
    <scope>IDENTIFICATION</scope>
</reference>
<evidence type="ECO:0000256" key="5">
    <source>
        <dbReference type="ARBA" id="ARBA00023242"/>
    </source>
</evidence>
<evidence type="ECO:0000256" key="3">
    <source>
        <dbReference type="ARBA" id="ARBA00022771"/>
    </source>
</evidence>
<comment type="subcellular location">
    <subcellularLocation>
        <location evidence="1">Nucleus</location>
    </subcellularLocation>
</comment>
<keyword evidence="4" id="KW-0862">Zinc</keyword>
<keyword evidence="9" id="KW-1185">Reference proteome</keyword>
<feature type="compositionally biased region" description="Polar residues" evidence="6">
    <location>
        <begin position="160"/>
        <end position="177"/>
    </location>
</feature>
<dbReference type="InterPro" id="IPR055125">
    <property type="entry name" value="Wiz_C_Znf"/>
</dbReference>
<dbReference type="InterPro" id="IPR013087">
    <property type="entry name" value="Znf_C2H2_type"/>
</dbReference>
<dbReference type="AlphaFoldDB" id="A0A672RXN3"/>
<dbReference type="PROSITE" id="PS00028">
    <property type="entry name" value="ZINC_FINGER_C2H2_1"/>
    <property type="match status" value="1"/>
</dbReference>
<name>A0A672RXN3_SINGR</name>
<dbReference type="GO" id="GO:0008270">
    <property type="term" value="F:zinc ion binding"/>
    <property type="evidence" value="ECO:0007669"/>
    <property type="project" value="UniProtKB-KW"/>
</dbReference>
<dbReference type="Ensembl" id="ENSSGRT00000099953.1">
    <property type="protein sequence ID" value="ENSSGRP00000093919.1"/>
    <property type="gene ID" value="ENSSGRG00000047031.1"/>
</dbReference>
<evidence type="ECO:0000259" key="7">
    <source>
        <dbReference type="PROSITE" id="PS00028"/>
    </source>
</evidence>